<keyword evidence="5" id="KW-0325">Glycoprotein</keyword>
<dbReference type="Pfam" id="PF00884">
    <property type="entry name" value="Sulfatase"/>
    <property type="match status" value="1"/>
</dbReference>
<comment type="cofactor">
    <cofactor evidence="1">
        <name>Ca(2+)</name>
        <dbReference type="ChEBI" id="CHEBI:29108"/>
    </cofactor>
</comment>
<dbReference type="GO" id="GO:0030200">
    <property type="term" value="P:heparan sulfate proteoglycan catabolic process"/>
    <property type="evidence" value="ECO:0007669"/>
    <property type="project" value="TreeGrafter"/>
</dbReference>
<evidence type="ECO:0000313" key="9">
    <source>
        <dbReference type="Proteomes" id="UP000887568"/>
    </source>
</evidence>
<dbReference type="PANTHER" id="PTHR43108:SF6">
    <property type="entry name" value="N-SULPHOGLUCOSAMINE SULPHOHYDROLASE"/>
    <property type="match status" value="1"/>
</dbReference>
<dbReference type="Proteomes" id="UP000887568">
    <property type="component" value="Unplaced"/>
</dbReference>
<organism evidence="8 9">
    <name type="scientific">Patiria miniata</name>
    <name type="common">Bat star</name>
    <name type="synonym">Asterina miniata</name>
    <dbReference type="NCBI Taxonomy" id="46514"/>
    <lineage>
        <taxon>Eukaryota</taxon>
        <taxon>Metazoa</taxon>
        <taxon>Echinodermata</taxon>
        <taxon>Eleutherozoa</taxon>
        <taxon>Asterozoa</taxon>
        <taxon>Asteroidea</taxon>
        <taxon>Valvatacea</taxon>
        <taxon>Valvatida</taxon>
        <taxon>Asterinidae</taxon>
        <taxon>Patiria</taxon>
    </lineage>
</organism>
<dbReference type="OrthoDB" id="10012954at2759"/>
<dbReference type="EnsemblMetazoa" id="XM_038207847.1">
    <property type="protein sequence ID" value="XP_038063775.1"/>
    <property type="gene ID" value="LOC119734359"/>
</dbReference>
<accession>A0A914AIG3</accession>
<dbReference type="Gene3D" id="3.40.720.10">
    <property type="entry name" value="Alkaline Phosphatase, subunit A"/>
    <property type="match status" value="1"/>
</dbReference>
<evidence type="ECO:0000313" key="8">
    <source>
        <dbReference type="EnsemblMetazoa" id="XP_038063775.1"/>
    </source>
</evidence>
<protein>
    <recommendedName>
        <fullName evidence="7">Sulfatase N-terminal domain-containing protein</fullName>
    </recommendedName>
</protein>
<dbReference type="CTD" id="6448"/>
<keyword evidence="3 6" id="KW-0732">Signal</keyword>
<evidence type="ECO:0000256" key="1">
    <source>
        <dbReference type="ARBA" id="ARBA00001913"/>
    </source>
</evidence>
<dbReference type="GO" id="GO:0016250">
    <property type="term" value="F:N-sulfoglucosamine sulfohydrolase activity"/>
    <property type="evidence" value="ECO:0007669"/>
    <property type="project" value="TreeGrafter"/>
</dbReference>
<dbReference type="SUPFAM" id="SSF53649">
    <property type="entry name" value="Alkaline phosphatase-like"/>
    <property type="match status" value="1"/>
</dbReference>
<evidence type="ECO:0000256" key="4">
    <source>
        <dbReference type="ARBA" id="ARBA00022801"/>
    </source>
</evidence>
<dbReference type="GeneID" id="119734359"/>
<comment type="similarity">
    <text evidence="2">Belongs to the sulfatase family.</text>
</comment>
<sequence length="518" mass="58537">MANFGEGWDVFCSVLFVLLALHDVRSFSPQTKRNVLLFVGDDAGFETQVYNNTVCKTPHLDALAKRSVVFKHAFTSVSSCSPSRSAILTGLPQHQNGMYGLENSVHHFVSFDGVRSLPVILKQSGIRTGIIGKKHVGPESVYQFDYSKTELDGFPIMQVGRNITLMKQFAHEFLSSTDPRPFLLYIGFHDPHRCGHTQPQYGQFCEKFGNGDPGMGKIPDWVPTTYDPGEVIVPGFVQDTPAARGDLAAQYTTISRLDQGIGLILKELELAGYTDDTLVLYTSDNGIPFPNGRTNLYDSGMAEPLLVSSPAHTERWGHESNAMASTVDLTPTVLDWFGIPYPDYTLNREAVRLTGQSLLPVLQREPSTGWDTVYASHNLHEVTMYYPMRVVRNRRYKLIHNMNNLAPFNIDQDFYISNTFQDLLNRTRSGQPTHWFKTLKDYYYRPQWELFDHQADPLETTNLAGDRRYASVLSDLKEQVLRWQNATNDPWICAPWGVLENSGLYKEKPTCMPMDNGL</sequence>
<feature type="chain" id="PRO_5036700113" description="Sulfatase N-terminal domain-containing protein" evidence="6">
    <location>
        <begin position="27"/>
        <end position="518"/>
    </location>
</feature>
<evidence type="ECO:0000256" key="2">
    <source>
        <dbReference type="ARBA" id="ARBA00008779"/>
    </source>
</evidence>
<dbReference type="AlphaFoldDB" id="A0A914AIG3"/>
<evidence type="ECO:0000256" key="5">
    <source>
        <dbReference type="ARBA" id="ARBA00023180"/>
    </source>
</evidence>
<evidence type="ECO:0000256" key="3">
    <source>
        <dbReference type="ARBA" id="ARBA00022729"/>
    </source>
</evidence>
<dbReference type="GO" id="GO:0006027">
    <property type="term" value="P:glycosaminoglycan catabolic process"/>
    <property type="evidence" value="ECO:0007669"/>
    <property type="project" value="TreeGrafter"/>
</dbReference>
<reference evidence="8" key="1">
    <citation type="submission" date="2022-11" db="UniProtKB">
        <authorList>
            <consortium name="EnsemblMetazoa"/>
        </authorList>
    </citation>
    <scope>IDENTIFICATION</scope>
</reference>
<keyword evidence="4" id="KW-0378">Hydrolase</keyword>
<dbReference type="InterPro" id="IPR000917">
    <property type="entry name" value="Sulfatase_N"/>
</dbReference>
<proteinExistence type="inferred from homology"/>
<keyword evidence="9" id="KW-1185">Reference proteome</keyword>
<evidence type="ECO:0000256" key="6">
    <source>
        <dbReference type="SAM" id="SignalP"/>
    </source>
</evidence>
<dbReference type="InterPro" id="IPR017850">
    <property type="entry name" value="Alkaline_phosphatase_core_sf"/>
</dbReference>
<dbReference type="FunFam" id="3.40.720.10:FF:000026">
    <property type="entry name" value="N-sulphoglucosamine sulphohydrolase"/>
    <property type="match status" value="1"/>
</dbReference>
<dbReference type="RefSeq" id="XP_038063775.1">
    <property type="nucleotide sequence ID" value="XM_038207847.1"/>
</dbReference>
<dbReference type="PROSITE" id="PS00523">
    <property type="entry name" value="SULFATASE_1"/>
    <property type="match status" value="1"/>
</dbReference>
<feature type="domain" description="Sulfatase N-terminal" evidence="7">
    <location>
        <begin position="33"/>
        <end position="339"/>
    </location>
</feature>
<name>A0A914AIG3_PATMI</name>
<evidence type="ECO:0000259" key="7">
    <source>
        <dbReference type="Pfam" id="PF00884"/>
    </source>
</evidence>
<dbReference type="PANTHER" id="PTHR43108">
    <property type="entry name" value="N-ACETYLGLUCOSAMINE-6-SULFATASE FAMILY MEMBER"/>
    <property type="match status" value="1"/>
</dbReference>
<dbReference type="InterPro" id="IPR024607">
    <property type="entry name" value="Sulfatase_CS"/>
</dbReference>
<feature type="signal peptide" evidence="6">
    <location>
        <begin position="1"/>
        <end position="26"/>
    </location>
</feature>
<dbReference type="OMA" id="MAYPMRM"/>
<dbReference type="CDD" id="cd16027">
    <property type="entry name" value="SGSH"/>
    <property type="match status" value="1"/>
</dbReference>